<protein>
    <submittedName>
        <fullName evidence="1">Uncharacterized protein</fullName>
    </submittedName>
</protein>
<proteinExistence type="predicted"/>
<organism evidence="1">
    <name type="scientific">Arundo donax</name>
    <name type="common">Giant reed</name>
    <name type="synonym">Donax arundinaceus</name>
    <dbReference type="NCBI Taxonomy" id="35708"/>
    <lineage>
        <taxon>Eukaryota</taxon>
        <taxon>Viridiplantae</taxon>
        <taxon>Streptophyta</taxon>
        <taxon>Embryophyta</taxon>
        <taxon>Tracheophyta</taxon>
        <taxon>Spermatophyta</taxon>
        <taxon>Magnoliopsida</taxon>
        <taxon>Liliopsida</taxon>
        <taxon>Poales</taxon>
        <taxon>Poaceae</taxon>
        <taxon>PACMAD clade</taxon>
        <taxon>Arundinoideae</taxon>
        <taxon>Arundineae</taxon>
        <taxon>Arundo</taxon>
    </lineage>
</organism>
<evidence type="ECO:0000313" key="1">
    <source>
        <dbReference type="EMBL" id="JAE25344.1"/>
    </source>
</evidence>
<sequence>MHEREFFPQCKARRNSFHTVRSSGRKDIDSWSFNMSIVNTD</sequence>
<reference evidence="1" key="1">
    <citation type="submission" date="2014-09" db="EMBL/GenBank/DDBJ databases">
        <authorList>
            <person name="Magalhaes I.L.F."/>
            <person name="Oliveira U."/>
            <person name="Santos F.R."/>
            <person name="Vidigal T.H.D.A."/>
            <person name="Brescovit A.D."/>
            <person name="Santos A.J."/>
        </authorList>
    </citation>
    <scope>NUCLEOTIDE SEQUENCE</scope>
    <source>
        <tissue evidence="1">Shoot tissue taken approximately 20 cm above the soil surface</tissue>
    </source>
</reference>
<name>A0A0A9GPK2_ARUDO</name>
<accession>A0A0A9GPK2</accession>
<dbReference type="EMBL" id="GBRH01172552">
    <property type="protein sequence ID" value="JAE25344.1"/>
    <property type="molecule type" value="Transcribed_RNA"/>
</dbReference>
<dbReference type="AlphaFoldDB" id="A0A0A9GPK2"/>
<reference evidence="1" key="2">
    <citation type="journal article" date="2015" name="Data Brief">
        <title>Shoot transcriptome of the giant reed, Arundo donax.</title>
        <authorList>
            <person name="Barrero R.A."/>
            <person name="Guerrero F.D."/>
            <person name="Moolhuijzen P."/>
            <person name="Goolsby J.A."/>
            <person name="Tidwell J."/>
            <person name="Bellgard S.E."/>
            <person name="Bellgard M.I."/>
        </authorList>
    </citation>
    <scope>NUCLEOTIDE SEQUENCE</scope>
    <source>
        <tissue evidence="1">Shoot tissue taken approximately 20 cm above the soil surface</tissue>
    </source>
</reference>